<dbReference type="PANTHER" id="PTHR32494:SF5">
    <property type="entry name" value="ALLANTOATE AMIDOHYDROLASE"/>
    <property type="match status" value="1"/>
</dbReference>
<dbReference type="InterPro" id="IPR002933">
    <property type="entry name" value="Peptidase_M20"/>
</dbReference>
<dbReference type="SUPFAM" id="SSF53474">
    <property type="entry name" value="alpha/beta-Hydrolases"/>
    <property type="match status" value="1"/>
</dbReference>
<keyword evidence="5" id="KW-1185">Reference proteome</keyword>
<dbReference type="Gene3D" id="3.30.70.360">
    <property type="match status" value="1"/>
</dbReference>
<evidence type="ECO:0000313" key="4">
    <source>
        <dbReference type="EMBL" id="TQL85596.1"/>
    </source>
</evidence>
<dbReference type="InterPro" id="IPR036264">
    <property type="entry name" value="Bact_exopeptidase_dim_dom"/>
</dbReference>
<dbReference type="InterPro" id="IPR010158">
    <property type="entry name" value="Amidase_Cbmase"/>
</dbReference>
<dbReference type="Pfam" id="PF01546">
    <property type="entry name" value="Peptidase_M20"/>
    <property type="match status" value="1"/>
</dbReference>
<dbReference type="InterPro" id="IPR000073">
    <property type="entry name" value="AB_hydrolase_1"/>
</dbReference>
<dbReference type="PRINTS" id="PR00111">
    <property type="entry name" value="ABHYDROLASE"/>
</dbReference>
<name>A0A543BLA5_9MICO</name>
<dbReference type="OrthoDB" id="9808195at2"/>
<evidence type="ECO:0000256" key="2">
    <source>
        <dbReference type="ARBA" id="ARBA00022801"/>
    </source>
</evidence>
<proteinExistence type="inferred from homology"/>
<organism evidence="4 5">
    <name type="scientific">Microbacterium saperdae</name>
    <dbReference type="NCBI Taxonomy" id="69368"/>
    <lineage>
        <taxon>Bacteria</taxon>
        <taxon>Bacillati</taxon>
        <taxon>Actinomycetota</taxon>
        <taxon>Actinomycetes</taxon>
        <taxon>Micrococcales</taxon>
        <taxon>Microbacteriaceae</taxon>
        <taxon>Microbacterium</taxon>
    </lineage>
</organism>
<evidence type="ECO:0000313" key="5">
    <source>
        <dbReference type="Proteomes" id="UP000317209"/>
    </source>
</evidence>
<accession>A0A543BLA5</accession>
<dbReference type="NCBIfam" id="TIGR01879">
    <property type="entry name" value="hydantase"/>
    <property type="match status" value="1"/>
</dbReference>
<evidence type="ECO:0000259" key="3">
    <source>
        <dbReference type="Pfam" id="PF12697"/>
    </source>
</evidence>
<dbReference type="AlphaFoldDB" id="A0A543BLA5"/>
<protein>
    <submittedName>
        <fullName evidence="4">Hydantoinase/carbamoylase family amidase</fullName>
    </submittedName>
</protein>
<evidence type="ECO:0000256" key="1">
    <source>
        <dbReference type="ARBA" id="ARBA00006153"/>
    </source>
</evidence>
<dbReference type="EMBL" id="VFOX01000001">
    <property type="protein sequence ID" value="TQL85596.1"/>
    <property type="molecule type" value="Genomic_DNA"/>
</dbReference>
<dbReference type="Gene3D" id="3.40.50.1820">
    <property type="entry name" value="alpha/beta hydrolase"/>
    <property type="match status" value="1"/>
</dbReference>
<dbReference type="Proteomes" id="UP000317209">
    <property type="component" value="Unassembled WGS sequence"/>
</dbReference>
<dbReference type="GO" id="GO:0016813">
    <property type="term" value="F:hydrolase activity, acting on carbon-nitrogen (but not peptide) bonds, in linear amidines"/>
    <property type="evidence" value="ECO:0007669"/>
    <property type="project" value="InterPro"/>
</dbReference>
<dbReference type="Pfam" id="PF12697">
    <property type="entry name" value="Abhydrolase_6"/>
    <property type="match status" value="1"/>
</dbReference>
<feature type="domain" description="AB hydrolase-1" evidence="3">
    <location>
        <begin position="29"/>
        <end position="251"/>
    </location>
</feature>
<dbReference type="SUPFAM" id="SSF55031">
    <property type="entry name" value="Bacterial exopeptidase dimerisation domain"/>
    <property type="match status" value="1"/>
</dbReference>
<comment type="similarity">
    <text evidence="1">Belongs to the peptidase M20 family.</text>
</comment>
<gene>
    <name evidence="4" type="ORF">FB560_1221</name>
</gene>
<comment type="caution">
    <text evidence="4">The sequence shown here is derived from an EMBL/GenBank/DDBJ whole genome shotgun (WGS) entry which is preliminary data.</text>
</comment>
<keyword evidence="2" id="KW-0378">Hydrolase</keyword>
<dbReference type="InterPro" id="IPR029058">
    <property type="entry name" value="AB_hydrolase_fold"/>
</dbReference>
<reference evidence="4 5" key="1">
    <citation type="submission" date="2019-06" db="EMBL/GenBank/DDBJ databases">
        <title>Sequencing the genomes of 1000 actinobacteria strains.</title>
        <authorList>
            <person name="Klenk H.-P."/>
        </authorList>
    </citation>
    <scope>NUCLEOTIDE SEQUENCE [LARGE SCALE GENOMIC DNA]</scope>
    <source>
        <strain evidence="4 5">DSM 20169</strain>
    </source>
</reference>
<dbReference type="RefSeq" id="WP_141871533.1">
    <property type="nucleotide sequence ID" value="NZ_VFOX01000001.1"/>
</dbReference>
<dbReference type="PANTHER" id="PTHR32494">
    <property type="entry name" value="ALLANTOATE DEIMINASE-RELATED"/>
    <property type="match status" value="1"/>
</dbReference>
<dbReference type="SUPFAM" id="SSF53187">
    <property type="entry name" value="Zn-dependent exopeptidases"/>
    <property type="match status" value="1"/>
</dbReference>
<sequence>MNATPVSAATANGTVTGWRRLGPEGSSHVVLVHGANGEAAEWLALSERLEDHSVLAIDLPGHGGSHEVRPLSIDVCVQSVQALLTACGIDRAHVVGSSFGGGVALAYAAAHPDRVSTVTTVGTSLGGNRARFEEAAAALRAVGPRAFFNEVIPHVSYRPDAPADLVRQAIERASSNDVETATGILEMAFCTPLDSFASATPHPLLVLGGREDLTCPPEAVASLAEAAGSVPLTMAGLGHLPHLEDADRIASVLTGFWSTPVRPERTIADLESLRRLTQDDRGAQRLCWSARWRDARALFSTLLDEIPGVRHWTDEAGNHHAELPGTSSRTLMIGSHLDSVPDGGNLDGAFGVMAGLEVLRTLAAQGTPPLTVRLTDWADEEGARFGRSLYGSAAFTGALDVDALRRLVDSDGRRSEDVLKENGVDLTRIHLATADLDDVAAYLELHIEQGPVLEKTGQDLAAVTGSLGVQRHRLVLTGTPGHAGGTPMDLRHDPVMVASRALVAARTAALSRNGLITCGVLSATPPTPTAIAAQVTLMLDVRHQDAGELEALWSEISEEFHRISEEEEVECEQTPVWTTPPVRFSSDLVGEASTVASAITGEHDALVSGPLHDACEISAAGVPTVMLFVPSRGGVSHAANEHTDDDLLAGGVRALATLTDRVLRAHQ</sequence>
<dbReference type="Gene3D" id="3.40.630.10">
    <property type="entry name" value="Zn peptidases"/>
    <property type="match status" value="1"/>
</dbReference>